<keyword evidence="2" id="KW-0472">Membrane</keyword>
<feature type="transmembrane region" description="Helical" evidence="2">
    <location>
        <begin position="205"/>
        <end position="235"/>
    </location>
</feature>
<sequence length="290" mass="30145">MPNWTAFSGLTGVVLVLLLSLARLSQGQDMSERPNESTPQSNSNHETEAFTTKDSDQQNEAEISTNTTENTNSNSNSNRQLSSPSDEAPTQPQFSAGMLLANVALSQGLFGFILVAGAWYTAIPPAALGLDVRDPLSVGLLAVGVGVVTGLGLYAANAVGAASATALGYEYEEQLRDLLTPETPAGWVLLLCGVLPIIAGFEELLFRGVLIGVLSSGFAISWFLAGGSSVAFAVGHGAQGRLGILVTGILGFALAVVFIYTNSLLAVVVAHYLVNALEFIIGGAMGIEWG</sequence>
<feature type="compositionally biased region" description="Low complexity" evidence="1">
    <location>
        <begin position="64"/>
        <end position="78"/>
    </location>
</feature>
<comment type="caution">
    <text evidence="4">The sequence shown here is derived from an EMBL/GenBank/DDBJ whole genome shotgun (WGS) entry which is preliminary data.</text>
</comment>
<dbReference type="AlphaFoldDB" id="A0ABD5YQB7"/>
<keyword evidence="2" id="KW-0812">Transmembrane</keyword>
<dbReference type="InterPro" id="IPR003675">
    <property type="entry name" value="Rce1/LyrA-like_dom"/>
</dbReference>
<dbReference type="PANTHER" id="PTHR36435">
    <property type="entry name" value="SLR1288 PROTEIN"/>
    <property type="match status" value="1"/>
</dbReference>
<feature type="transmembrane region" description="Helical" evidence="2">
    <location>
        <begin position="99"/>
        <end position="120"/>
    </location>
</feature>
<proteinExistence type="predicted"/>
<dbReference type="RefSeq" id="WP_390206231.1">
    <property type="nucleotide sequence ID" value="NZ_JBHTAX010000001.1"/>
</dbReference>
<keyword evidence="5" id="KW-1185">Reference proteome</keyword>
<feature type="region of interest" description="Disordered" evidence="1">
    <location>
        <begin position="26"/>
        <end position="90"/>
    </location>
</feature>
<feature type="domain" description="CAAX prenyl protease 2/Lysostaphin resistance protein A-like" evidence="3">
    <location>
        <begin position="187"/>
        <end position="277"/>
    </location>
</feature>
<name>A0ABD5YQB7_9EURY</name>
<protein>
    <submittedName>
        <fullName evidence="4">CPBP family intramembrane glutamic endopeptidase</fullName>
        <ecNumber evidence="4">3.4.-.-</ecNumber>
    </submittedName>
</protein>
<dbReference type="GO" id="GO:0080120">
    <property type="term" value="P:CAAX-box protein maturation"/>
    <property type="evidence" value="ECO:0007669"/>
    <property type="project" value="UniProtKB-ARBA"/>
</dbReference>
<feature type="compositionally biased region" description="Polar residues" evidence="1">
    <location>
        <begin position="79"/>
        <end position="90"/>
    </location>
</feature>
<evidence type="ECO:0000256" key="2">
    <source>
        <dbReference type="SAM" id="Phobius"/>
    </source>
</evidence>
<evidence type="ECO:0000313" key="4">
    <source>
        <dbReference type="EMBL" id="MFC7191538.1"/>
    </source>
</evidence>
<dbReference type="Pfam" id="PF02517">
    <property type="entry name" value="Rce1-like"/>
    <property type="match status" value="1"/>
</dbReference>
<dbReference type="EMBL" id="JBHTAX010000001">
    <property type="protein sequence ID" value="MFC7191538.1"/>
    <property type="molecule type" value="Genomic_DNA"/>
</dbReference>
<feature type="transmembrane region" description="Helical" evidence="2">
    <location>
        <begin position="266"/>
        <end position="287"/>
    </location>
</feature>
<evidence type="ECO:0000256" key="1">
    <source>
        <dbReference type="SAM" id="MobiDB-lite"/>
    </source>
</evidence>
<dbReference type="Proteomes" id="UP001596417">
    <property type="component" value="Unassembled WGS sequence"/>
</dbReference>
<keyword evidence="4" id="KW-0378">Hydrolase</keyword>
<dbReference type="PANTHER" id="PTHR36435:SF1">
    <property type="entry name" value="CAAX AMINO TERMINAL PROTEASE FAMILY PROTEIN"/>
    <property type="match status" value="1"/>
</dbReference>
<evidence type="ECO:0000313" key="5">
    <source>
        <dbReference type="Proteomes" id="UP001596417"/>
    </source>
</evidence>
<gene>
    <name evidence="4" type="ORF">ACFQL7_18185</name>
</gene>
<feature type="compositionally biased region" description="Basic and acidic residues" evidence="1">
    <location>
        <begin position="45"/>
        <end position="56"/>
    </location>
</feature>
<feature type="transmembrane region" description="Helical" evidence="2">
    <location>
        <begin position="140"/>
        <end position="167"/>
    </location>
</feature>
<evidence type="ECO:0000259" key="3">
    <source>
        <dbReference type="Pfam" id="PF02517"/>
    </source>
</evidence>
<feature type="transmembrane region" description="Helical" evidence="2">
    <location>
        <begin position="6"/>
        <end position="24"/>
    </location>
</feature>
<dbReference type="InterPro" id="IPR052710">
    <property type="entry name" value="CAAX_protease"/>
</dbReference>
<reference evidence="4 5" key="1">
    <citation type="journal article" date="2019" name="Int. J. Syst. Evol. Microbiol.">
        <title>The Global Catalogue of Microorganisms (GCM) 10K type strain sequencing project: providing services to taxonomists for standard genome sequencing and annotation.</title>
        <authorList>
            <consortium name="The Broad Institute Genomics Platform"/>
            <consortium name="The Broad Institute Genome Sequencing Center for Infectious Disease"/>
            <person name="Wu L."/>
            <person name="Ma J."/>
        </authorList>
    </citation>
    <scope>NUCLEOTIDE SEQUENCE [LARGE SCALE GENOMIC DNA]</scope>
    <source>
        <strain evidence="4 5">RDMS1</strain>
    </source>
</reference>
<feature type="transmembrane region" description="Helical" evidence="2">
    <location>
        <begin position="242"/>
        <end position="260"/>
    </location>
</feature>
<organism evidence="4 5">
    <name type="scientific">Halocatena marina</name>
    <dbReference type="NCBI Taxonomy" id="2934937"/>
    <lineage>
        <taxon>Archaea</taxon>
        <taxon>Methanobacteriati</taxon>
        <taxon>Methanobacteriota</taxon>
        <taxon>Stenosarchaea group</taxon>
        <taxon>Halobacteria</taxon>
        <taxon>Halobacteriales</taxon>
        <taxon>Natronomonadaceae</taxon>
        <taxon>Halocatena</taxon>
    </lineage>
</organism>
<accession>A0ABD5YQB7</accession>
<dbReference type="GO" id="GO:0004175">
    <property type="term" value="F:endopeptidase activity"/>
    <property type="evidence" value="ECO:0007669"/>
    <property type="project" value="UniProtKB-ARBA"/>
</dbReference>
<dbReference type="EC" id="3.4.-.-" evidence="4"/>
<keyword evidence="2" id="KW-1133">Transmembrane helix</keyword>